<keyword evidence="4 7" id="KW-0732">Signal</keyword>
<evidence type="ECO:0000256" key="4">
    <source>
        <dbReference type="ARBA" id="ARBA00022729"/>
    </source>
</evidence>
<evidence type="ECO:0000256" key="7">
    <source>
        <dbReference type="SAM" id="SignalP"/>
    </source>
</evidence>
<evidence type="ECO:0000256" key="3">
    <source>
        <dbReference type="ARBA" id="ARBA00022475"/>
    </source>
</evidence>
<dbReference type="EMBL" id="QEXO01000002">
    <property type="protein sequence ID" value="PWE15132.1"/>
    <property type="molecule type" value="Genomic_DNA"/>
</dbReference>
<evidence type="ECO:0000256" key="5">
    <source>
        <dbReference type="ARBA" id="ARBA00023136"/>
    </source>
</evidence>
<keyword evidence="3" id="KW-1003">Cell membrane</keyword>
<sequence>MTGFTRRQLLLAAASAGAGALAAPWLSRSVLAANRPVVAALFCGHIDDNGFMQAGYQGFKKATDQLPITGHYKDQVANETQAQIAALRELATQYKPALLIAHGGQNTDAALTVAKEFPETRFVITQGAVTASNLSSYDVRQEESAWLAGAYAALMTKTGVVAHQSGIRVPPGLRARASYAAGVKHANPDVKLLTNFSGNQDDIELAARVTQAQAKAGADIIYTMLNKGRSGTTQACRELGIKEIGNVIDWVAREPDVFVGSAWADVGIGVFEACKDLSENKFESGKIFKVGLQQPDAVRLIMAPDTPDAVRQRIAALQQDILAGKIEVEAEFNGPEFQI</sequence>
<name>A0A2U2BMA4_ALCFA</name>
<dbReference type="PANTHER" id="PTHR34296:SF2">
    <property type="entry name" value="ABC TRANSPORTER GUANOSINE-BINDING PROTEIN NUPN"/>
    <property type="match status" value="1"/>
</dbReference>
<evidence type="ECO:0000313" key="9">
    <source>
        <dbReference type="EMBL" id="PWE15132.1"/>
    </source>
</evidence>
<dbReference type="STRING" id="511.UZ73_07235"/>
<reference evidence="9 10" key="1">
    <citation type="submission" date="2018-05" db="EMBL/GenBank/DDBJ databases">
        <title>Genome Sequence of an Efficient Indole-Degrading Bacterium, Alcaligenes sp.YBY.</title>
        <authorList>
            <person name="Yang B."/>
        </authorList>
    </citation>
    <scope>NUCLEOTIDE SEQUENCE [LARGE SCALE GENOMIC DNA]</scope>
    <source>
        <strain evidence="9 10">YBY</strain>
    </source>
</reference>
<feature type="domain" description="ABC transporter substrate-binding protein PnrA-like" evidence="8">
    <location>
        <begin position="37"/>
        <end position="329"/>
    </location>
</feature>
<dbReference type="GO" id="GO:0005886">
    <property type="term" value="C:plasma membrane"/>
    <property type="evidence" value="ECO:0007669"/>
    <property type="project" value="UniProtKB-SubCell"/>
</dbReference>
<proteinExistence type="inferred from homology"/>
<keyword evidence="5" id="KW-0472">Membrane</keyword>
<evidence type="ECO:0000256" key="6">
    <source>
        <dbReference type="ARBA" id="ARBA00023288"/>
    </source>
</evidence>
<dbReference type="Proteomes" id="UP000245216">
    <property type="component" value="Unassembled WGS sequence"/>
</dbReference>
<keyword evidence="6" id="KW-0449">Lipoprotein</keyword>
<dbReference type="PROSITE" id="PS51318">
    <property type="entry name" value="TAT"/>
    <property type="match status" value="1"/>
</dbReference>
<evidence type="ECO:0000313" key="10">
    <source>
        <dbReference type="Proteomes" id="UP000245216"/>
    </source>
</evidence>
<evidence type="ECO:0000256" key="2">
    <source>
        <dbReference type="ARBA" id="ARBA00008610"/>
    </source>
</evidence>
<dbReference type="InterPro" id="IPR003760">
    <property type="entry name" value="PnrA-like"/>
</dbReference>
<accession>A0A2U2BMA4</accession>
<evidence type="ECO:0000259" key="8">
    <source>
        <dbReference type="Pfam" id="PF02608"/>
    </source>
</evidence>
<protein>
    <submittedName>
        <fullName evidence="9">BMP family ABC transporter substrate-binding protein</fullName>
    </submittedName>
</protein>
<dbReference type="Pfam" id="PF02608">
    <property type="entry name" value="Bmp"/>
    <property type="match status" value="1"/>
</dbReference>
<dbReference type="InterPro" id="IPR050957">
    <property type="entry name" value="BMP_lipoprotein"/>
</dbReference>
<comment type="caution">
    <text evidence="9">The sequence shown here is derived from an EMBL/GenBank/DDBJ whole genome shotgun (WGS) entry which is preliminary data.</text>
</comment>
<organism evidence="9 10">
    <name type="scientific">Alcaligenes faecalis</name>
    <dbReference type="NCBI Taxonomy" id="511"/>
    <lineage>
        <taxon>Bacteria</taxon>
        <taxon>Pseudomonadati</taxon>
        <taxon>Pseudomonadota</taxon>
        <taxon>Betaproteobacteria</taxon>
        <taxon>Burkholderiales</taxon>
        <taxon>Alcaligenaceae</taxon>
        <taxon>Alcaligenes</taxon>
    </lineage>
</organism>
<dbReference type="AlphaFoldDB" id="A0A2U2BMA4"/>
<evidence type="ECO:0000256" key="1">
    <source>
        <dbReference type="ARBA" id="ARBA00004193"/>
    </source>
</evidence>
<feature type="signal peptide" evidence="7">
    <location>
        <begin position="1"/>
        <end position="22"/>
    </location>
</feature>
<dbReference type="Gene3D" id="3.40.50.2300">
    <property type="match status" value="2"/>
</dbReference>
<feature type="chain" id="PRO_5015637309" evidence="7">
    <location>
        <begin position="23"/>
        <end position="339"/>
    </location>
</feature>
<comment type="similarity">
    <text evidence="2">Belongs to the BMP lipoprotein family.</text>
</comment>
<dbReference type="CDD" id="cd06304">
    <property type="entry name" value="PBP1_BmpA_Med_PnrA-like"/>
    <property type="match status" value="1"/>
</dbReference>
<dbReference type="RefSeq" id="WP_109089059.1">
    <property type="nucleotide sequence ID" value="NZ_QEXO01000002.1"/>
</dbReference>
<dbReference type="InterPro" id="IPR028082">
    <property type="entry name" value="Peripla_BP_I"/>
</dbReference>
<comment type="subcellular location">
    <subcellularLocation>
        <location evidence="1">Cell membrane</location>
        <topology evidence="1">Lipid-anchor</topology>
    </subcellularLocation>
</comment>
<dbReference type="PANTHER" id="PTHR34296">
    <property type="entry name" value="TRANSCRIPTIONAL ACTIVATOR PROTEIN MED"/>
    <property type="match status" value="1"/>
</dbReference>
<gene>
    <name evidence="9" type="ORF">DF183_08340</name>
</gene>
<dbReference type="SUPFAM" id="SSF53822">
    <property type="entry name" value="Periplasmic binding protein-like I"/>
    <property type="match status" value="1"/>
</dbReference>
<reference evidence="9 10" key="2">
    <citation type="submission" date="2018-05" db="EMBL/GenBank/DDBJ databases">
        <authorList>
            <person name="Lanie J.A."/>
            <person name="Ng W.-L."/>
            <person name="Kazmierczak K.M."/>
            <person name="Andrzejewski T.M."/>
            <person name="Davidsen T.M."/>
            <person name="Wayne K.J."/>
            <person name="Tettelin H."/>
            <person name="Glass J.I."/>
            <person name="Rusch D."/>
            <person name="Podicherti R."/>
            <person name="Tsui H.-C.T."/>
            <person name="Winkler M.E."/>
        </authorList>
    </citation>
    <scope>NUCLEOTIDE SEQUENCE [LARGE SCALE GENOMIC DNA]</scope>
    <source>
        <strain evidence="9 10">YBY</strain>
    </source>
</reference>
<dbReference type="InterPro" id="IPR006311">
    <property type="entry name" value="TAT_signal"/>
</dbReference>